<dbReference type="AlphaFoldDB" id="A0A1H5VMZ1"/>
<dbReference type="Pfam" id="PF20256">
    <property type="entry name" value="MoCoBD_2"/>
    <property type="match status" value="1"/>
</dbReference>
<evidence type="ECO:0000313" key="4">
    <source>
        <dbReference type="Proteomes" id="UP000236752"/>
    </source>
</evidence>
<dbReference type="InterPro" id="IPR046867">
    <property type="entry name" value="AldOxase/xan_DH_MoCoBD2"/>
</dbReference>
<dbReference type="InterPro" id="IPR037165">
    <property type="entry name" value="AldOxase/xan_DH_Mopterin-bd_sf"/>
</dbReference>
<dbReference type="Gene3D" id="3.30.365.10">
    <property type="entry name" value="Aldehyde oxidase/xanthine dehydrogenase, molybdopterin binding domain"/>
    <property type="match status" value="4"/>
</dbReference>
<dbReference type="InterPro" id="IPR008274">
    <property type="entry name" value="AldOxase/xan_DH_MoCoBD1"/>
</dbReference>
<dbReference type="Proteomes" id="UP000236752">
    <property type="component" value="Unassembled WGS sequence"/>
</dbReference>
<protein>
    <submittedName>
        <fullName evidence="3">Isoquinoline 1-oxidoreductase, beta subunit</fullName>
    </submittedName>
</protein>
<keyword evidence="4" id="KW-1185">Reference proteome</keyword>
<keyword evidence="1" id="KW-0812">Transmembrane</keyword>
<dbReference type="SMART" id="SM01008">
    <property type="entry name" value="Ald_Xan_dh_C"/>
    <property type="match status" value="1"/>
</dbReference>
<organism evidence="3 4">
    <name type="scientific">Thalassococcus halodurans</name>
    <dbReference type="NCBI Taxonomy" id="373675"/>
    <lineage>
        <taxon>Bacteria</taxon>
        <taxon>Pseudomonadati</taxon>
        <taxon>Pseudomonadota</taxon>
        <taxon>Alphaproteobacteria</taxon>
        <taxon>Rhodobacterales</taxon>
        <taxon>Roseobacteraceae</taxon>
        <taxon>Thalassococcus</taxon>
    </lineage>
</organism>
<dbReference type="PANTHER" id="PTHR47495">
    <property type="entry name" value="ALDEHYDE DEHYDROGENASE"/>
    <property type="match status" value="1"/>
</dbReference>
<evidence type="ECO:0000256" key="1">
    <source>
        <dbReference type="SAM" id="Phobius"/>
    </source>
</evidence>
<dbReference type="InterPro" id="IPR052516">
    <property type="entry name" value="N-heterocyclic_Hydroxylase"/>
</dbReference>
<sequence length="746" mass="78999">MASIGTIARRTFLFGAAAVAGGIAFGVWQVKKDRPNPLQLAEGETALSPFIVIDSDGVIIVTPRADMGQGTQTTLAALVAEELDIAWGDIRVIHGPPSKVYYNHALLADGLPGKAYEHSAWARAFGDALGGVGKLLDLQVTGGSTAMKDGFERMRIVGATARQLLVKAAANRLSVPVGQLKTQDGQVIAPDGTAIPYPDLAAEAAQMEPDDVILRDPSQWRYVGTSMPRLDVPAKTNGTLKYGLDIRLPDMRFASLRKAPFGARGVASYDASAALALDGVDKVVELDSGLAVIASNTWLAMKAVNMIDVDWDMGDGSIDTDTAFAALTQALDTKPNSKMRDDGEADSLPNGATEITADYQVPYLAHSTLEPMNATAWVTADGLEVWAGNQAPLFGRAACAKVAGLHEDRVTLHTPPMGGGFGRRGEIDFMVAATQIATALPGVPVQTVYSREEDLAHDFYRPGAVARLRGAVQDGKPVLFDASVAVQSCTQQVMERWLGFAPSGPDKVAVEGLFNQPYAIPNYRVTGHLADLDIPVGFWRSVGNSHNAIFHECFLDELAIAAGADPLQARLDLMQPEDPVSAKVLAAVRDMSGWTGQTPDGVGRGVAFCHSFGTPVAQVVEVHQTDAGIKIAKVWIACDVGTALDPDNIRAQMEGGCLMGLSSAVGEEVTFKDGQVDQRNYGAYPLMRINSAPDVMVEILQNNPVLGGVGEPGTPPAAPALANAIFDLIGVRIRSFPLGNTVKFVA</sequence>
<dbReference type="OrthoDB" id="9767994at2"/>
<keyword evidence="1" id="KW-1133">Transmembrane helix</keyword>
<dbReference type="Gene3D" id="3.90.1170.50">
    <property type="entry name" value="Aldehyde oxidase/xanthine dehydrogenase, a/b hammerhead"/>
    <property type="match status" value="1"/>
</dbReference>
<dbReference type="InterPro" id="IPR006311">
    <property type="entry name" value="TAT_signal"/>
</dbReference>
<dbReference type="InterPro" id="IPR000674">
    <property type="entry name" value="Ald_Oxase/Xan_DH_a/b"/>
</dbReference>
<dbReference type="InterPro" id="IPR012368">
    <property type="entry name" value="OxRdtase_Mopterin-bd_su_IorB"/>
</dbReference>
<feature type="domain" description="Aldehyde oxidase/xanthine dehydrogenase a/b hammerhead" evidence="2">
    <location>
        <begin position="237"/>
        <end position="315"/>
    </location>
</feature>
<dbReference type="GO" id="GO:0016491">
    <property type="term" value="F:oxidoreductase activity"/>
    <property type="evidence" value="ECO:0007669"/>
    <property type="project" value="InterPro"/>
</dbReference>
<dbReference type="PIRSF" id="PIRSF036389">
    <property type="entry name" value="IOR_B"/>
    <property type="match status" value="1"/>
</dbReference>
<keyword evidence="1" id="KW-0472">Membrane</keyword>
<dbReference type="PANTHER" id="PTHR47495:SF2">
    <property type="entry name" value="ALDEHYDE DEHYDROGENASE"/>
    <property type="match status" value="1"/>
</dbReference>
<name>A0A1H5VMZ1_9RHOB</name>
<gene>
    <name evidence="3" type="ORF">SAMN04488045_1115</name>
</gene>
<accession>A0A1H5VMZ1</accession>
<dbReference type="SUPFAM" id="SSF56003">
    <property type="entry name" value="Molybdenum cofactor-binding domain"/>
    <property type="match status" value="2"/>
</dbReference>
<dbReference type="RefSeq" id="WP_103909501.1">
    <property type="nucleotide sequence ID" value="NZ_FNUZ01000002.1"/>
</dbReference>
<proteinExistence type="predicted"/>
<dbReference type="PROSITE" id="PS51318">
    <property type="entry name" value="TAT"/>
    <property type="match status" value="1"/>
</dbReference>
<evidence type="ECO:0000259" key="2">
    <source>
        <dbReference type="SMART" id="SM01008"/>
    </source>
</evidence>
<dbReference type="EMBL" id="FNUZ01000002">
    <property type="protein sequence ID" value="SEF88705.1"/>
    <property type="molecule type" value="Genomic_DNA"/>
</dbReference>
<dbReference type="Pfam" id="PF02738">
    <property type="entry name" value="MoCoBD_1"/>
    <property type="match status" value="1"/>
</dbReference>
<reference evidence="3 4" key="1">
    <citation type="submission" date="2016-10" db="EMBL/GenBank/DDBJ databases">
        <authorList>
            <person name="de Groot N.N."/>
        </authorList>
    </citation>
    <scope>NUCLEOTIDE SEQUENCE [LARGE SCALE GENOMIC DNA]</scope>
    <source>
        <strain evidence="3 4">DSM 26915</strain>
    </source>
</reference>
<evidence type="ECO:0000313" key="3">
    <source>
        <dbReference type="EMBL" id="SEF88705.1"/>
    </source>
</evidence>
<feature type="transmembrane region" description="Helical" evidence="1">
    <location>
        <begin position="12"/>
        <end position="30"/>
    </location>
</feature>